<evidence type="ECO:0008006" key="4">
    <source>
        <dbReference type="Google" id="ProtNLM"/>
    </source>
</evidence>
<keyword evidence="1" id="KW-0472">Membrane</keyword>
<sequence length="118" mass="13134">MSEIKGAIFSMAIFIAFIVPIFLQVGIGSVHQHAFMKITTEVTSIVKEEGGVTDKVNNIVRNLNDKGYTITFKNDSGVPVHGKRPFGETIIIDFDYKYKNVRGEENLSTNNVVSVARR</sequence>
<evidence type="ECO:0000313" key="2">
    <source>
        <dbReference type="EMBL" id="MFD1705213.1"/>
    </source>
</evidence>
<organism evidence="2 3">
    <name type="scientific">Siminovitchia sediminis</name>
    <dbReference type="NCBI Taxonomy" id="1274353"/>
    <lineage>
        <taxon>Bacteria</taxon>
        <taxon>Bacillati</taxon>
        <taxon>Bacillota</taxon>
        <taxon>Bacilli</taxon>
        <taxon>Bacillales</taxon>
        <taxon>Bacillaceae</taxon>
        <taxon>Siminovitchia</taxon>
    </lineage>
</organism>
<dbReference type="EMBL" id="JBHUEO010000002">
    <property type="protein sequence ID" value="MFD1705213.1"/>
    <property type="molecule type" value="Genomic_DNA"/>
</dbReference>
<proteinExistence type="predicted"/>
<name>A0ABW4KCU9_9BACI</name>
<keyword evidence="1" id="KW-1133">Transmembrane helix</keyword>
<protein>
    <recommendedName>
        <fullName evidence="4">DUF4845 domain-containing protein</fullName>
    </recommendedName>
</protein>
<keyword evidence="1" id="KW-0812">Transmembrane</keyword>
<evidence type="ECO:0000313" key="3">
    <source>
        <dbReference type="Proteomes" id="UP001597301"/>
    </source>
</evidence>
<dbReference type="GeneID" id="56393138"/>
<feature type="transmembrane region" description="Helical" evidence="1">
    <location>
        <begin position="6"/>
        <end position="27"/>
    </location>
</feature>
<comment type="caution">
    <text evidence="2">The sequence shown here is derived from an EMBL/GenBank/DDBJ whole genome shotgun (WGS) entry which is preliminary data.</text>
</comment>
<gene>
    <name evidence="2" type="ORF">ACFSCZ_00425</name>
</gene>
<dbReference type="RefSeq" id="WP_144463432.1">
    <property type="nucleotide sequence ID" value="NZ_JBHUEO010000002.1"/>
</dbReference>
<accession>A0ABW4KCU9</accession>
<keyword evidence="3" id="KW-1185">Reference proteome</keyword>
<evidence type="ECO:0000256" key="1">
    <source>
        <dbReference type="SAM" id="Phobius"/>
    </source>
</evidence>
<dbReference type="Proteomes" id="UP001597301">
    <property type="component" value="Unassembled WGS sequence"/>
</dbReference>
<reference evidence="3" key="1">
    <citation type="journal article" date="2019" name="Int. J. Syst. Evol. Microbiol.">
        <title>The Global Catalogue of Microorganisms (GCM) 10K type strain sequencing project: providing services to taxonomists for standard genome sequencing and annotation.</title>
        <authorList>
            <consortium name="The Broad Institute Genomics Platform"/>
            <consortium name="The Broad Institute Genome Sequencing Center for Infectious Disease"/>
            <person name="Wu L."/>
            <person name="Ma J."/>
        </authorList>
    </citation>
    <scope>NUCLEOTIDE SEQUENCE [LARGE SCALE GENOMIC DNA]</scope>
    <source>
        <strain evidence="3">CGMCC 1.12295</strain>
    </source>
</reference>